<name>A0A7W7EK89_9HYPH</name>
<evidence type="ECO:0000313" key="2">
    <source>
        <dbReference type="EMBL" id="MBB4568590.1"/>
    </source>
</evidence>
<comment type="caution">
    <text evidence="2">The sequence shown here is derived from an EMBL/GenBank/DDBJ whole genome shotgun (WGS) entry which is preliminary data.</text>
</comment>
<feature type="region of interest" description="Disordered" evidence="1">
    <location>
        <begin position="45"/>
        <end position="102"/>
    </location>
</feature>
<sequence length="102" mass="10964">MSECAALPLTLTLSPQAGRGDDLFCSDLSSLGWVTDGANFRHPLLPVGEKVPDRADEGAEERSDADHEREAKDSFPVLRAPLIRPFGPPSPRGEKGRANPCP</sequence>
<dbReference type="AlphaFoldDB" id="A0A7W7EK89"/>
<evidence type="ECO:0000256" key="1">
    <source>
        <dbReference type="SAM" id="MobiDB-lite"/>
    </source>
</evidence>
<accession>A0A7W7EK89</accession>
<evidence type="ECO:0000313" key="3">
    <source>
        <dbReference type="Proteomes" id="UP000543836"/>
    </source>
</evidence>
<feature type="compositionally biased region" description="Basic and acidic residues" evidence="1">
    <location>
        <begin position="50"/>
        <end position="73"/>
    </location>
</feature>
<protein>
    <submittedName>
        <fullName evidence="2">Uncharacterized protein</fullName>
    </submittedName>
</protein>
<feature type="compositionally biased region" description="Basic and acidic residues" evidence="1">
    <location>
        <begin position="92"/>
        <end position="102"/>
    </location>
</feature>
<keyword evidence="3" id="KW-1185">Reference proteome</keyword>
<dbReference type="Proteomes" id="UP000543836">
    <property type="component" value="Unassembled WGS sequence"/>
</dbReference>
<dbReference type="EMBL" id="JACIIG010000005">
    <property type="protein sequence ID" value="MBB4568590.1"/>
    <property type="molecule type" value="Genomic_DNA"/>
</dbReference>
<reference evidence="2 3" key="1">
    <citation type="submission" date="2020-08" db="EMBL/GenBank/DDBJ databases">
        <title>Genomic Encyclopedia of Type Strains, Phase IV (KMG-V): Genome sequencing to study the core and pangenomes of soil and plant-associated prokaryotes.</title>
        <authorList>
            <person name="Whitman W."/>
        </authorList>
    </citation>
    <scope>NUCLEOTIDE SEQUENCE [LARGE SCALE GENOMIC DNA]</scope>
    <source>
        <strain evidence="2 3">SEMIA 492</strain>
    </source>
</reference>
<gene>
    <name evidence="2" type="ORF">GGE60_002706</name>
</gene>
<organism evidence="2 3">
    <name type="scientific">Rhizobium leucaenae</name>
    <dbReference type="NCBI Taxonomy" id="29450"/>
    <lineage>
        <taxon>Bacteria</taxon>
        <taxon>Pseudomonadati</taxon>
        <taxon>Pseudomonadota</taxon>
        <taxon>Alphaproteobacteria</taxon>
        <taxon>Hyphomicrobiales</taxon>
        <taxon>Rhizobiaceae</taxon>
        <taxon>Rhizobium/Agrobacterium group</taxon>
        <taxon>Rhizobium</taxon>
    </lineage>
</organism>
<proteinExistence type="predicted"/>